<proteinExistence type="predicted"/>
<accession>A0A8H5MK84</accession>
<name>A0A8H5MK84_9HYPO</name>
<comment type="caution">
    <text evidence="2">The sequence shown here is derived from an EMBL/GenBank/DDBJ whole genome shotgun (WGS) entry which is preliminary data.</text>
</comment>
<sequence>MPTLKPLPDCEGPKLECFTDDLTKHDFKFLEYLGFGCHSAVFKAEIDGKIYVIKLFFPVFVYEPNFQLDPIDQGFHVDRYEKGRLTASEEMPQHVVDSLRVHATSFNNECRAYGRLKELGREHLAGKVHGYLRLYLHQIDEQIQAAVQNSLPGAIFPSVEVMEMEDDEVDLPIMAIVKDWIPDHRTPTGGMTREAEQRQINHLPRMLRNLRELHKCGIVVRDLKSQQYYEGQLCDLSHAWTIPHIFGPESRIRPRWAFASMAAWDLKCFQDIIEETKVSALRADPPLKPTELVATRNEERFNSLRPRPSMQGPFLPLVNYDEGGTWNLDYYPSHDPALFNWRAIQKRATKNSVVHIPEKPAAGVSMKRKSPATEEAKARPVEEGNNKKRRR</sequence>
<dbReference type="AlphaFoldDB" id="A0A8H5MK84"/>
<reference evidence="2 3" key="1">
    <citation type="submission" date="2020-05" db="EMBL/GenBank/DDBJ databases">
        <title>Identification and distribution of gene clusters putatively required for synthesis of sphingolipid metabolism inhibitors in phylogenetically diverse species of the filamentous fungus Fusarium.</title>
        <authorList>
            <person name="Kim H.-S."/>
            <person name="Busman M."/>
            <person name="Brown D.W."/>
            <person name="Divon H."/>
            <person name="Uhlig S."/>
            <person name="Proctor R.H."/>
        </authorList>
    </citation>
    <scope>NUCLEOTIDE SEQUENCE [LARGE SCALE GENOMIC DNA]</scope>
    <source>
        <strain evidence="2 3">NRRL 25196</strain>
    </source>
</reference>
<evidence type="ECO:0008006" key="4">
    <source>
        <dbReference type="Google" id="ProtNLM"/>
    </source>
</evidence>
<evidence type="ECO:0000313" key="3">
    <source>
        <dbReference type="Proteomes" id="UP000574317"/>
    </source>
</evidence>
<organism evidence="2 3">
    <name type="scientific">Fusarium napiforme</name>
    <dbReference type="NCBI Taxonomy" id="42672"/>
    <lineage>
        <taxon>Eukaryota</taxon>
        <taxon>Fungi</taxon>
        <taxon>Dikarya</taxon>
        <taxon>Ascomycota</taxon>
        <taxon>Pezizomycotina</taxon>
        <taxon>Sordariomycetes</taxon>
        <taxon>Hypocreomycetidae</taxon>
        <taxon>Hypocreales</taxon>
        <taxon>Nectriaceae</taxon>
        <taxon>Fusarium</taxon>
        <taxon>Fusarium fujikuroi species complex</taxon>
    </lineage>
</organism>
<evidence type="ECO:0000256" key="1">
    <source>
        <dbReference type="SAM" id="MobiDB-lite"/>
    </source>
</evidence>
<gene>
    <name evidence="2" type="ORF">FNAPI_13171</name>
</gene>
<feature type="compositionally biased region" description="Basic and acidic residues" evidence="1">
    <location>
        <begin position="371"/>
        <end position="391"/>
    </location>
</feature>
<keyword evidence="3" id="KW-1185">Reference proteome</keyword>
<dbReference type="Proteomes" id="UP000574317">
    <property type="component" value="Unassembled WGS sequence"/>
</dbReference>
<dbReference type="EMBL" id="JAAOAO010000765">
    <property type="protein sequence ID" value="KAF5531743.1"/>
    <property type="molecule type" value="Genomic_DNA"/>
</dbReference>
<feature type="region of interest" description="Disordered" evidence="1">
    <location>
        <begin position="357"/>
        <end position="391"/>
    </location>
</feature>
<evidence type="ECO:0000313" key="2">
    <source>
        <dbReference type="EMBL" id="KAF5531743.1"/>
    </source>
</evidence>
<dbReference type="Pfam" id="PF13095">
    <property type="entry name" value="FTA2"/>
    <property type="match status" value="1"/>
</dbReference>
<dbReference type="InterPro" id="IPR025213">
    <property type="entry name" value="Sim4_Fta2"/>
</dbReference>
<protein>
    <recommendedName>
        <fullName evidence="4">Protein kinase domain-containing protein</fullName>
    </recommendedName>
</protein>